<organism evidence="1 2">
    <name type="scientific">Clostridium estertheticum</name>
    <dbReference type="NCBI Taxonomy" id="238834"/>
    <lineage>
        <taxon>Bacteria</taxon>
        <taxon>Bacillati</taxon>
        <taxon>Bacillota</taxon>
        <taxon>Clostridia</taxon>
        <taxon>Eubacteriales</taxon>
        <taxon>Clostridiaceae</taxon>
        <taxon>Clostridium</taxon>
    </lineage>
</organism>
<keyword evidence="1" id="KW-0378">Hydrolase</keyword>
<sequence>MEKEVKEKTMYQKAPQITGNLRRHMIELPTAIRDATGIVIFGKRLKSFVFTTDVAVIRNTNADAIIAVYPFTPQPIITEALVLAADVPVFCGVGGGITTGKRVTNLALDAEFKGAMGIVVNSPISNEVITQVRETIDIPIIVTVVSEFEDIEARIRAGATIINVSGAKKTAYIVSKIREKHPNFPIIATGGPNNETIRETIRAGANAITYTPPIVADILNEIMIKYRTIYKTEDNENNENNENNI</sequence>
<dbReference type="RefSeq" id="WP_216127997.1">
    <property type="nucleotide sequence ID" value="NZ_CP086239.1"/>
</dbReference>
<reference evidence="1" key="1">
    <citation type="submission" date="2021-11" db="EMBL/GenBank/DDBJ databases">
        <title>Clostridia strains as spoilage organisms.</title>
        <authorList>
            <person name="Wambui J."/>
            <person name="Stevens M.J.A."/>
            <person name="Stephan R."/>
        </authorList>
    </citation>
    <scope>NUCLEOTIDE SEQUENCE</scope>
    <source>
        <strain evidence="1">CF009</strain>
    </source>
</reference>
<dbReference type="AlphaFoldDB" id="A0AA47EGS8"/>
<dbReference type="Proteomes" id="UP001164733">
    <property type="component" value="Chromosome"/>
</dbReference>
<evidence type="ECO:0000313" key="1">
    <source>
        <dbReference type="EMBL" id="WAG59696.1"/>
    </source>
</evidence>
<dbReference type="GO" id="GO:0016787">
    <property type="term" value="F:hydrolase activity"/>
    <property type="evidence" value="ECO:0007669"/>
    <property type="project" value="UniProtKB-KW"/>
</dbReference>
<gene>
    <name evidence="1" type="ORF">LL038_19185</name>
</gene>
<dbReference type="EMBL" id="CP086239">
    <property type="protein sequence ID" value="WAG59696.1"/>
    <property type="molecule type" value="Genomic_DNA"/>
</dbReference>
<proteinExistence type="predicted"/>
<accession>A0AA47EGS8</accession>
<evidence type="ECO:0000313" key="2">
    <source>
        <dbReference type="Proteomes" id="UP001164733"/>
    </source>
</evidence>
<protein>
    <submittedName>
        <fullName evidence="1">Hydrolase</fullName>
    </submittedName>
</protein>
<name>A0AA47EGS8_9CLOT</name>